<keyword evidence="5" id="KW-0227">DNA damage</keyword>
<dbReference type="GO" id="GO:0003697">
    <property type="term" value="F:single-stranded DNA binding"/>
    <property type="evidence" value="ECO:0007669"/>
    <property type="project" value="InterPro"/>
</dbReference>
<comment type="caution">
    <text evidence="13">The sequence shown here is derived from an EMBL/GenBank/DDBJ whole genome shotgun (WGS) entry which is preliminary data.</text>
</comment>
<dbReference type="GO" id="GO:0004520">
    <property type="term" value="F:DNA endonuclease activity"/>
    <property type="evidence" value="ECO:0007669"/>
    <property type="project" value="TreeGrafter"/>
</dbReference>
<feature type="compositionally biased region" description="Polar residues" evidence="10">
    <location>
        <begin position="380"/>
        <end position="400"/>
    </location>
</feature>
<dbReference type="InterPro" id="IPR006085">
    <property type="entry name" value="XPG_DNA_repair_N"/>
</dbReference>
<keyword evidence="8" id="KW-0539">Nucleus</keyword>
<organism evidence="13 14">
    <name type="scientific">Dillenia turbinata</name>
    <dbReference type="NCBI Taxonomy" id="194707"/>
    <lineage>
        <taxon>Eukaryota</taxon>
        <taxon>Viridiplantae</taxon>
        <taxon>Streptophyta</taxon>
        <taxon>Embryophyta</taxon>
        <taxon>Tracheophyta</taxon>
        <taxon>Spermatophyta</taxon>
        <taxon>Magnoliopsida</taxon>
        <taxon>eudicotyledons</taxon>
        <taxon>Gunneridae</taxon>
        <taxon>Pentapetalae</taxon>
        <taxon>Dilleniales</taxon>
        <taxon>Dilleniaceae</taxon>
        <taxon>Dillenia</taxon>
    </lineage>
</organism>
<dbReference type="PRINTS" id="PR00066">
    <property type="entry name" value="XRODRMPGMNTG"/>
</dbReference>
<feature type="coiled-coil region" evidence="9">
    <location>
        <begin position="76"/>
        <end position="110"/>
    </location>
</feature>
<dbReference type="PROSITE" id="PS00841">
    <property type="entry name" value="XPG_1"/>
    <property type="match status" value="1"/>
</dbReference>
<dbReference type="Pfam" id="PF00867">
    <property type="entry name" value="XPG_I"/>
    <property type="match status" value="1"/>
</dbReference>
<dbReference type="PANTHER" id="PTHR16171:SF7">
    <property type="entry name" value="DNA REPAIR PROTEIN RAD2"/>
    <property type="match status" value="1"/>
</dbReference>
<feature type="region of interest" description="Disordered" evidence="10">
    <location>
        <begin position="508"/>
        <end position="530"/>
    </location>
</feature>
<feature type="compositionally biased region" description="Basic residues" evidence="10">
    <location>
        <begin position="1194"/>
        <end position="1212"/>
    </location>
</feature>
<evidence type="ECO:0000256" key="6">
    <source>
        <dbReference type="ARBA" id="ARBA00022801"/>
    </source>
</evidence>
<protein>
    <submittedName>
        <fullName evidence="13">XPG-I domain</fullName>
    </submittedName>
</protein>
<evidence type="ECO:0000313" key="14">
    <source>
        <dbReference type="Proteomes" id="UP001370490"/>
    </source>
</evidence>
<evidence type="ECO:0000256" key="5">
    <source>
        <dbReference type="ARBA" id="ARBA00022763"/>
    </source>
</evidence>
<dbReference type="Pfam" id="PF00752">
    <property type="entry name" value="XPG_N"/>
    <property type="match status" value="1"/>
</dbReference>
<comment type="subcellular location">
    <subcellularLocation>
        <location evidence="1">Nucleus</location>
    </subcellularLocation>
</comment>
<proteinExistence type="inferred from homology"/>
<dbReference type="EMBL" id="JBAMMX010000014">
    <property type="protein sequence ID" value="KAK6928304.1"/>
    <property type="molecule type" value="Genomic_DNA"/>
</dbReference>
<evidence type="ECO:0000256" key="3">
    <source>
        <dbReference type="ARBA" id="ARBA00022722"/>
    </source>
</evidence>
<name>A0AAN8Z6H6_9MAGN</name>
<keyword evidence="4" id="KW-0255">Endonuclease</keyword>
<feature type="compositionally biased region" description="Polar residues" evidence="10">
    <location>
        <begin position="693"/>
        <end position="719"/>
    </location>
</feature>
<feature type="coiled-coil region" evidence="9">
    <location>
        <begin position="773"/>
        <end position="807"/>
    </location>
</feature>
<evidence type="ECO:0000256" key="10">
    <source>
        <dbReference type="SAM" id="MobiDB-lite"/>
    </source>
</evidence>
<evidence type="ECO:0000256" key="2">
    <source>
        <dbReference type="ARBA" id="ARBA00005283"/>
    </source>
</evidence>
<keyword evidence="9" id="KW-0175">Coiled coil</keyword>
<keyword evidence="14" id="KW-1185">Reference proteome</keyword>
<feature type="region of interest" description="Disordered" evidence="10">
    <location>
        <begin position="693"/>
        <end position="727"/>
    </location>
</feature>
<feature type="compositionally biased region" description="Basic and acidic residues" evidence="10">
    <location>
        <begin position="1177"/>
        <end position="1190"/>
    </location>
</feature>
<evidence type="ECO:0000256" key="9">
    <source>
        <dbReference type="SAM" id="Coils"/>
    </source>
</evidence>
<dbReference type="AlphaFoldDB" id="A0AAN8Z6H6"/>
<keyword evidence="3" id="KW-0540">Nuclease</keyword>
<evidence type="ECO:0000256" key="7">
    <source>
        <dbReference type="ARBA" id="ARBA00023204"/>
    </source>
</evidence>
<dbReference type="InterPro" id="IPR006086">
    <property type="entry name" value="XPG-I_dom"/>
</dbReference>
<dbReference type="GO" id="GO:0016788">
    <property type="term" value="F:hydrolase activity, acting on ester bonds"/>
    <property type="evidence" value="ECO:0007669"/>
    <property type="project" value="InterPro"/>
</dbReference>
<feature type="domain" description="XPG N-terminal" evidence="12">
    <location>
        <begin position="1"/>
        <end position="71"/>
    </location>
</feature>
<dbReference type="PANTHER" id="PTHR16171">
    <property type="entry name" value="DNA REPAIR PROTEIN COMPLEMENTING XP-G CELLS-RELATED"/>
    <property type="match status" value="1"/>
</dbReference>
<dbReference type="CDD" id="cd09904">
    <property type="entry name" value="H3TH_XPG"/>
    <property type="match status" value="1"/>
</dbReference>
<evidence type="ECO:0000256" key="8">
    <source>
        <dbReference type="ARBA" id="ARBA00023242"/>
    </source>
</evidence>
<keyword evidence="6" id="KW-0378">Hydrolase</keyword>
<feature type="compositionally biased region" description="Polar residues" evidence="10">
    <location>
        <begin position="278"/>
        <end position="303"/>
    </location>
</feature>
<dbReference type="InterPro" id="IPR036279">
    <property type="entry name" value="5-3_exonuclease_C_sf"/>
</dbReference>
<dbReference type="CDD" id="cd09868">
    <property type="entry name" value="PIN_XPG_RAD2"/>
    <property type="match status" value="2"/>
</dbReference>
<feature type="domain" description="XPG-I" evidence="11">
    <location>
        <begin position="817"/>
        <end position="886"/>
    </location>
</feature>
<feature type="region of interest" description="Disordered" evidence="10">
    <location>
        <begin position="944"/>
        <end position="970"/>
    </location>
</feature>
<dbReference type="PROSITE" id="PS00842">
    <property type="entry name" value="XPG_2"/>
    <property type="match status" value="1"/>
</dbReference>
<comment type="similarity">
    <text evidence="2">Belongs to the XPG/RAD2 endonuclease family. XPG subfamily.</text>
</comment>
<evidence type="ECO:0000259" key="11">
    <source>
        <dbReference type="SMART" id="SM00484"/>
    </source>
</evidence>
<dbReference type="FunFam" id="3.40.50.1010:FF:000029">
    <property type="entry name" value="DNA repair protein UVH3"/>
    <property type="match status" value="1"/>
</dbReference>
<feature type="region of interest" description="Disordered" evidence="10">
    <location>
        <begin position="379"/>
        <end position="406"/>
    </location>
</feature>
<dbReference type="Gene3D" id="3.40.50.1010">
    <property type="entry name" value="5'-nuclease"/>
    <property type="match status" value="2"/>
</dbReference>
<dbReference type="SUPFAM" id="SSF88723">
    <property type="entry name" value="PIN domain-like"/>
    <property type="match status" value="1"/>
</dbReference>
<dbReference type="InterPro" id="IPR029060">
    <property type="entry name" value="PIN-like_dom_sf"/>
</dbReference>
<accession>A0AAN8Z6H6</accession>
<gene>
    <name evidence="13" type="ORF">RJ641_006895</name>
</gene>
<sequence length="1229" mass="136704">MGNASIWMVQFMKAMRDDKGEMVRNAHILGFFRRICKLLFLRTKPVFVFDGATPALKRRTVMARRRQRENAQAKIRKTAEKLLLKQVKRLKELTKEIEEQSQKNDKGKRVLIDETDITVGDTSEKNGFSRSNQELDELLAASLAAEEDDDFSGNASTSAAGFALEEDDCDEDEEMILPTIPNKVDPAVLASLPPSMQLDLLVQAPEKFSEMQIQAYLKTVAFRREIDEVQKAAAGRGVGGVQTSRIASEANREFIFSSSFTGDKGDLTSAGKEGNESGPPQMQNLSGTLGNISSALKNASGTGPSEPDTCYDDDVETYLDERGRLRVSRVRAMGMRMTRDLQRNLDMMKEAEQETTNAHKTRVSEDVVNKKVSGVPRSLVNENQNSEASENTNSGNVNINDRNKEHNFENGGSFVVSFEVDGENKNFDGDDDLFAHLVAEDPEMISSGNNTPLRKHSIDSASDCDWEEGVIEESGHKFTGEAKDGSKLDTAEGSIFYESEVEWEEGTGDAAGDFVPRPDQSDRAVSKGSIEEEADLQEAIRRSLEDLRGDKIIDPLSVDGNRKNFQERTHEKNMVEVSRQEDEGLRLNFPVEDAVRQKASSLDIVDGVEMLRNVGGTESLGESLSFHGQLAESIAKDPDMKEVETNEPCNASPVSCAQLSNQSAMESIGIQQEEIPSVESVKSFAKPDGQFIENQLSDTNNGSSEAVPSGHYNKTTNFPVSHEGASVRETKTDGHVDFKIAKGTVSDVVSEDGENLDVAAVTEKEEIQDEAFKLNLEEEMRILDDECMNLGEEQRKLERNADSVNSEMFAECQELLQMFGLPYIIAPMEAEAQCAYMELANLVDGVVTDDSDVFLFGARSVYKNLFDDRKYVETYLMKDIESELGLPKEKLIRMALLLGSDYTEGVRYMYCVSSVVVVNAFPDEDGLHKFREWVESPDPAILGKLDTRNGSSSRKRASKTADGDVNNSNDKVEKVFASDSDASQVNELNDSTDPIQSTKQIYMETHRNVSKNWHIPPSFPSEAVLSAYFSPQVDSSAEPFSWGKPDLFVLRRLCWEKFGWASQKADELLLPVLKEYDKHQTQLRLEAFYTFNERFAKIRSKRIKKAVKGITGSPSLKLMDDHVEEACKGRKKRGPNHSSEKDNETDELSGGNDMTSRGESNCPERTPKQSRKRKNHREPANTEAAEHDQTSNKLSRRSRNSGKGRGRGRGWKGGKGGRGDSPVFAEARL</sequence>
<evidence type="ECO:0000259" key="12">
    <source>
        <dbReference type="SMART" id="SM00485"/>
    </source>
</evidence>
<keyword evidence="7" id="KW-0234">DNA repair</keyword>
<evidence type="ECO:0000313" key="13">
    <source>
        <dbReference type="EMBL" id="KAK6928304.1"/>
    </source>
</evidence>
<dbReference type="Proteomes" id="UP001370490">
    <property type="component" value="Unassembled WGS sequence"/>
</dbReference>
<feature type="region of interest" description="Disordered" evidence="10">
    <location>
        <begin position="265"/>
        <end position="312"/>
    </location>
</feature>
<dbReference type="SUPFAM" id="SSF47807">
    <property type="entry name" value="5' to 3' exonuclease, C-terminal subdomain"/>
    <property type="match status" value="1"/>
</dbReference>
<dbReference type="GO" id="GO:0005634">
    <property type="term" value="C:nucleus"/>
    <property type="evidence" value="ECO:0007669"/>
    <property type="project" value="UniProtKB-SubCell"/>
</dbReference>
<dbReference type="GO" id="GO:0006289">
    <property type="term" value="P:nucleotide-excision repair"/>
    <property type="evidence" value="ECO:0007669"/>
    <property type="project" value="InterPro"/>
</dbReference>
<dbReference type="InterPro" id="IPR019974">
    <property type="entry name" value="XPG_CS"/>
</dbReference>
<dbReference type="PRINTS" id="PR00853">
    <property type="entry name" value="XPGRADSUPER"/>
</dbReference>
<reference evidence="13 14" key="1">
    <citation type="submission" date="2023-12" db="EMBL/GenBank/DDBJ databases">
        <title>A high-quality genome assembly for Dillenia turbinata (Dilleniales).</title>
        <authorList>
            <person name="Chanderbali A."/>
        </authorList>
    </citation>
    <scope>NUCLEOTIDE SEQUENCE [LARGE SCALE GENOMIC DNA]</scope>
    <source>
        <strain evidence="13">LSX21</strain>
        <tissue evidence="13">Leaf</tissue>
    </source>
</reference>
<feature type="region of interest" description="Disordered" evidence="10">
    <location>
        <begin position="1126"/>
        <end position="1229"/>
    </location>
</feature>
<evidence type="ECO:0000256" key="4">
    <source>
        <dbReference type="ARBA" id="ARBA00022759"/>
    </source>
</evidence>
<dbReference type="InterPro" id="IPR006084">
    <property type="entry name" value="XPG/Rad2"/>
</dbReference>
<dbReference type="InterPro" id="IPR001044">
    <property type="entry name" value="XPG/Rad2_eukaryotes"/>
</dbReference>
<dbReference type="SMART" id="SM00485">
    <property type="entry name" value="XPGN"/>
    <property type="match status" value="1"/>
</dbReference>
<dbReference type="SMART" id="SM00484">
    <property type="entry name" value="XPGI"/>
    <property type="match status" value="1"/>
</dbReference>
<evidence type="ECO:0000256" key="1">
    <source>
        <dbReference type="ARBA" id="ARBA00004123"/>
    </source>
</evidence>